<feature type="transmembrane region" description="Helical" evidence="1">
    <location>
        <begin position="50"/>
        <end position="76"/>
    </location>
</feature>
<evidence type="ECO:0000256" key="1">
    <source>
        <dbReference type="SAM" id="Phobius"/>
    </source>
</evidence>
<accession>A0A1M5FPQ4</accession>
<dbReference type="AlphaFoldDB" id="A0A1M5FPQ4"/>
<evidence type="ECO:0008006" key="4">
    <source>
        <dbReference type="Google" id="ProtNLM"/>
    </source>
</evidence>
<evidence type="ECO:0000313" key="3">
    <source>
        <dbReference type="Proteomes" id="UP000184406"/>
    </source>
</evidence>
<feature type="transmembrane region" description="Helical" evidence="1">
    <location>
        <begin position="97"/>
        <end position="117"/>
    </location>
</feature>
<organism evidence="2 3">
    <name type="scientific">Arenibacter palladensis</name>
    <dbReference type="NCBI Taxonomy" id="237373"/>
    <lineage>
        <taxon>Bacteria</taxon>
        <taxon>Pseudomonadati</taxon>
        <taxon>Bacteroidota</taxon>
        <taxon>Flavobacteriia</taxon>
        <taxon>Flavobacteriales</taxon>
        <taxon>Flavobacteriaceae</taxon>
        <taxon>Arenibacter</taxon>
    </lineage>
</organism>
<dbReference type="InterPro" id="IPR024294">
    <property type="entry name" value="DUF3810"/>
</dbReference>
<keyword evidence="3" id="KW-1185">Reference proteome</keyword>
<sequence>MAIFDPMNTKIKNLIALLLVPQIILVKWLGQYPEFIETYYSKGIYPYISGFWRILMGWIPFSVGDILYALLIILGVRYILVNRMAIKNKLWGFMRDVAMVLSVAYFTFHLLWGLNYYRQPLSQSLQLGDKHSQEDLVDFVEQLVLKTNEIQFKITADTSKIVQVPYTKKEIMGRTLEGYQSLKNKIPLFTYHHPSLKKSIFSIPLSYMGYGGYLNPFTNEAQANSELPNFRFPVICGHEIGHQLGFSAENETNFIGYLATVSNEDIYFKYSAYAYALSYCLNDLANHDQEEFKHQYNKLNPGVKKNYKEIAEFWEAHENPTEPIFKSIFNTFLKANSQKEGIKSYNAVVTLLVNYYRDNPI</sequence>
<dbReference type="EMBL" id="FQUX01000009">
    <property type="protein sequence ID" value="SHF93151.1"/>
    <property type="molecule type" value="Genomic_DNA"/>
</dbReference>
<dbReference type="Proteomes" id="UP000184406">
    <property type="component" value="Unassembled WGS sequence"/>
</dbReference>
<evidence type="ECO:0000313" key="2">
    <source>
        <dbReference type="EMBL" id="SHF93151.1"/>
    </source>
</evidence>
<name>A0A1M5FPQ4_9FLAO</name>
<proteinExistence type="predicted"/>
<feature type="transmembrane region" description="Helical" evidence="1">
    <location>
        <begin position="12"/>
        <end position="30"/>
    </location>
</feature>
<keyword evidence="1" id="KW-1133">Transmembrane helix</keyword>
<protein>
    <recommendedName>
        <fullName evidence="4">Amino acid permease</fullName>
    </recommendedName>
</protein>
<keyword evidence="1" id="KW-0472">Membrane</keyword>
<keyword evidence="1" id="KW-0812">Transmembrane</keyword>
<dbReference type="Pfam" id="PF12725">
    <property type="entry name" value="DUF3810"/>
    <property type="match status" value="1"/>
</dbReference>
<reference evidence="3" key="1">
    <citation type="submission" date="2016-11" db="EMBL/GenBank/DDBJ databases">
        <authorList>
            <person name="Varghese N."/>
            <person name="Submissions S."/>
        </authorList>
    </citation>
    <scope>NUCLEOTIDE SEQUENCE [LARGE SCALE GENOMIC DNA]</scope>
    <source>
        <strain evidence="3">DSM 17539</strain>
    </source>
</reference>
<gene>
    <name evidence="2" type="ORF">SAMN03080594_109153</name>
</gene>